<dbReference type="Proteomes" id="UP000309038">
    <property type="component" value="Unassembled WGS sequence"/>
</dbReference>
<dbReference type="PANTHER" id="PTHR31836">
    <property type="match status" value="1"/>
</dbReference>
<proteinExistence type="predicted"/>
<dbReference type="CDD" id="cd22191">
    <property type="entry name" value="DPBB_RlpA_EXP_N-like"/>
    <property type="match status" value="1"/>
</dbReference>
<dbReference type="InterPro" id="IPR051477">
    <property type="entry name" value="Expansin_CellWall"/>
</dbReference>
<feature type="region of interest" description="Disordered" evidence="2">
    <location>
        <begin position="143"/>
        <end position="236"/>
    </location>
</feature>
<dbReference type="PANTHER" id="PTHR31836:SF28">
    <property type="entry name" value="SRCR DOMAIN-CONTAINING PROTEIN-RELATED"/>
    <property type="match status" value="1"/>
</dbReference>
<feature type="chain" id="PRO_5020584292" evidence="3">
    <location>
        <begin position="20"/>
        <end position="268"/>
    </location>
</feature>
<dbReference type="Gene3D" id="2.40.40.10">
    <property type="entry name" value="RlpA-like domain"/>
    <property type="match status" value="1"/>
</dbReference>
<dbReference type="EMBL" id="SGPJ01000018">
    <property type="protein sequence ID" value="THH01711.1"/>
    <property type="molecule type" value="Genomic_DNA"/>
</dbReference>
<feature type="compositionally biased region" description="Low complexity" evidence="2">
    <location>
        <begin position="188"/>
        <end position="236"/>
    </location>
</feature>
<evidence type="ECO:0000313" key="5">
    <source>
        <dbReference type="Proteomes" id="UP000309038"/>
    </source>
</evidence>
<evidence type="ECO:0000256" key="2">
    <source>
        <dbReference type="SAM" id="MobiDB-lite"/>
    </source>
</evidence>
<evidence type="ECO:0000313" key="4">
    <source>
        <dbReference type="EMBL" id="THH01711.1"/>
    </source>
</evidence>
<feature type="compositionally biased region" description="Pro residues" evidence="2">
    <location>
        <begin position="150"/>
        <end position="169"/>
    </location>
</feature>
<keyword evidence="1 3" id="KW-0732">Signal</keyword>
<accession>A0A4S4KTN6</accession>
<dbReference type="InterPro" id="IPR036908">
    <property type="entry name" value="RlpA-like_sf"/>
</dbReference>
<evidence type="ECO:0000256" key="3">
    <source>
        <dbReference type="SAM" id="SignalP"/>
    </source>
</evidence>
<organism evidence="4 5">
    <name type="scientific">Hermanssonia centrifuga</name>
    <dbReference type="NCBI Taxonomy" id="98765"/>
    <lineage>
        <taxon>Eukaryota</taxon>
        <taxon>Fungi</taxon>
        <taxon>Dikarya</taxon>
        <taxon>Basidiomycota</taxon>
        <taxon>Agaricomycotina</taxon>
        <taxon>Agaricomycetes</taxon>
        <taxon>Polyporales</taxon>
        <taxon>Meruliaceae</taxon>
        <taxon>Hermanssonia</taxon>
    </lineage>
</organism>
<gene>
    <name evidence="4" type="ORF">EW026_g1041</name>
</gene>
<dbReference type="AlphaFoldDB" id="A0A4S4KTN6"/>
<protein>
    <submittedName>
        <fullName evidence="4">Uncharacterized protein</fullName>
    </submittedName>
</protein>
<name>A0A4S4KTN6_9APHY</name>
<dbReference type="SUPFAM" id="SSF50685">
    <property type="entry name" value="Barwin-like endoglucanases"/>
    <property type="match status" value="1"/>
</dbReference>
<reference evidence="4 5" key="1">
    <citation type="submission" date="2019-02" db="EMBL/GenBank/DDBJ databases">
        <title>Genome sequencing of the rare red list fungi Phlebia centrifuga.</title>
        <authorList>
            <person name="Buettner E."/>
            <person name="Kellner H."/>
        </authorList>
    </citation>
    <scope>NUCLEOTIDE SEQUENCE [LARGE SCALE GENOMIC DNA]</scope>
    <source>
        <strain evidence="4 5">DSM 108282</strain>
    </source>
</reference>
<keyword evidence="5" id="KW-1185">Reference proteome</keyword>
<sequence length="268" mass="27358">MHLALTSFSAFVITASLYGHFVVADAHSGGGKRDGRKRHHAISYQENGNYTFSKRMDNVVFSLYDITTGEVACGGFYQNSDFQYDAAGGSDCGKTISINYGGKTTQATIVDRCGSGCPYGGLDLTPTLFAYLAGSTAPGLINGGWDLGEPAPPPPTHSPTIAPPPPPPTSTSHTHTSSSPPPPPPPSSSSKPPSSSLAPSKTSSQLSSSSSFSSSSSSSLPSSSATPANTSSSEAPLATVQSTIDDFLSAYLQICAVNAAAVQQASGA</sequence>
<comment type="caution">
    <text evidence="4">The sequence shown here is derived from an EMBL/GenBank/DDBJ whole genome shotgun (WGS) entry which is preliminary data.</text>
</comment>
<evidence type="ECO:0000256" key="1">
    <source>
        <dbReference type="ARBA" id="ARBA00022729"/>
    </source>
</evidence>
<feature type="signal peptide" evidence="3">
    <location>
        <begin position="1"/>
        <end position="19"/>
    </location>
</feature>